<feature type="domain" description="DUF2344" evidence="1">
    <location>
        <begin position="3"/>
        <end position="190"/>
    </location>
</feature>
<evidence type="ECO:0000313" key="3">
    <source>
        <dbReference type="Proteomes" id="UP000297597"/>
    </source>
</evidence>
<dbReference type="AlphaFoldDB" id="A0A4Y7RVK1"/>
<dbReference type="NCBIfam" id="TIGR03936">
    <property type="entry name" value="sam_1_link_chp"/>
    <property type="match status" value="1"/>
</dbReference>
<proteinExistence type="predicted"/>
<dbReference type="RefSeq" id="WP_134212614.1">
    <property type="nucleotide sequence ID" value="NZ_QFFZ01000005.1"/>
</dbReference>
<dbReference type="Pfam" id="PF10105">
    <property type="entry name" value="DUF2344"/>
    <property type="match status" value="1"/>
</dbReference>
<gene>
    <name evidence="2" type="ORF">Pmgp_00734</name>
</gene>
<name>A0A4Y7RVK1_9FIRM</name>
<reference evidence="2 3" key="1">
    <citation type="journal article" date="2018" name="Environ. Microbiol.">
        <title>Novel energy conservation strategies and behaviour of Pelotomaculum schinkii driving syntrophic propionate catabolism.</title>
        <authorList>
            <person name="Hidalgo-Ahumada C.A.P."/>
            <person name="Nobu M.K."/>
            <person name="Narihiro T."/>
            <person name="Tamaki H."/>
            <person name="Liu W.T."/>
            <person name="Kamagata Y."/>
            <person name="Stams A.J.M."/>
            <person name="Imachi H."/>
            <person name="Sousa D.Z."/>
        </authorList>
    </citation>
    <scope>NUCLEOTIDE SEQUENCE [LARGE SCALE GENOMIC DNA]</scope>
    <source>
        <strain evidence="2 3">MGP</strain>
    </source>
</reference>
<dbReference type="EMBL" id="QFFZ01000005">
    <property type="protein sequence ID" value="TEB12759.1"/>
    <property type="molecule type" value="Genomic_DNA"/>
</dbReference>
<keyword evidence="3" id="KW-1185">Reference proteome</keyword>
<organism evidence="2 3">
    <name type="scientific">Pelotomaculum propionicicum</name>
    <dbReference type="NCBI Taxonomy" id="258475"/>
    <lineage>
        <taxon>Bacteria</taxon>
        <taxon>Bacillati</taxon>
        <taxon>Bacillota</taxon>
        <taxon>Clostridia</taxon>
        <taxon>Eubacteriales</taxon>
        <taxon>Desulfotomaculaceae</taxon>
        <taxon>Pelotomaculum</taxon>
    </lineage>
</organism>
<dbReference type="Proteomes" id="UP000297597">
    <property type="component" value="Unassembled WGS sequence"/>
</dbReference>
<dbReference type="InterPro" id="IPR018768">
    <property type="entry name" value="DUF2344"/>
</dbReference>
<accession>A0A4Y7RVK1</accession>
<protein>
    <recommendedName>
        <fullName evidence="1">DUF2344 domain-containing protein</fullName>
    </recommendedName>
</protein>
<dbReference type="OrthoDB" id="9780488at2"/>
<comment type="caution">
    <text evidence="2">The sequence shown here is derived from an EMBL/GenBank/DDBJ whole genome shotgun (WGS) entry which is preliminary data.</text>
</comment>
<evidence type="ECO:0000259" key="1">
    <source>
        <dbReference type="Pfam" id="PF10105"/>
    </source>
</evidence>
<sequence length="225" mass="24634">MFRYRIIYAKVGPARYISHLDLLRVFDRSARRAGLPVAYTQGFNPHPKMTFAAPLSVGTAGEAEYADMELARDIDPAVVKSALAGAMPQGLRLIEVDRTPEAAASLMALVERATYSARAELASPLRDEVLARAIDSFLARPQIIIERQGKAGAKKEYDIRPGIFAMSGCVNNDIIKIKAELKTGSSGNVRFEELLAAFLKESRLPLRGRLSLTRTGLLFRGAEQG</sequence>
<evidence type="ECO:0000313" key="2">
    <source>
        <dbReference type="EMBL" id="TEB12759.1"/>
    </source>
</evidence>